<dbReference type="Proteomes" id="UP000197334">
    <property type="component" value="Unassembled WGS sequence"/>
</dbReference>
<name>A0A246S314_9GAMM</name>
<protein>
    <submittedName>
        <fullName evidence="1">Uncharacterized protein</fullName>
    </submittedName>
</protein>
<keyword evidence="2" id="KW-1185">Reference proteome</keyword>
<proteinExistence type="predicted"/>
<comment type="caution">
    <text evidence="1">The sequence shown here is derived from an EMBL/GenBank/DDBJ whole genome shotgun (WGS) entry which is preliminary data.</text>
</comment>
<dbReference type="EMBL" id="JPUA01000011">
    <property type="protein sequence ID" value="OWV30819.1"/>
    <property type="molecule type" value="Genomic_DNA"/>
</dbReference>
<evidence type="ECO:0000313" key="1">
    <source>
        <dbReference type="EMBL" id="OWV30819.1"/>
    </source>
</evidence>
<dbReference type="AlphaFoldDB" id="A0A246S314"/>
<accession>A0A246S314</accession>
<gene>
    <name evidence="1" type="ORF">JI62_04550</name>
</gene>
<sequence length="71" mass="8153">MTWVMLMPLVPPTNVFDWSNKCLGFEKGQQERVQGSGQRTLESKRNAARKLLARTEMDDQTIADIEEMPVE</sequence>
<reference evidence="1 2" key="1">
    <citation type="submission" date="2014-08" db="EMBL/GenBank/DDBJ databases">
        <title>Draft genome sequence of a novel L-asparaginase producing marine bacterium, Halomonas campaniensis.</title>
        <authorList>
            <person name="Sundarakrishnan B."/>
            <person name="Moushumi Priya A."/>
            <person name="Raman G."/>
            <person name="Sakthivel N."/>
            <person name="Park S."/>
            <person name="Jayachandran S."/>
        </authorList>
    </citation>
    <scope>NUCLEOTIDE SEQUENCE [LARGE SCALE GENOMIC DNA]</scope>
    <source>
        <strain evidence="1 2">SK03</strain>
    </source>
</reference>
<evidence type="ECO:0000313" key="2">
    <source>
        <dbReference type="Proteomes" id="UP000197334"/>
    </source>
</evidence>
<organism evidence="1 2">
    <name type="scientific">Halomonas campaniensis</name>
    <dbReference type="NCBI Taxonomy" id="213554"/>
    <lineage>
        <taxon>Bacteria</taxon>
        <taxon>Pseudomonadati</taxon>
        <taxon>Pseudomonadota</taxon>
        <taxon>Gammaproteobacteria</taxon>
        <taxon>Oceanospirillales</taxon>
        <taxon>Halomonadaceae</taxon>
        <taxon>Halomonas</taxon>
    </lineage>
</organism>